<dbReference type="PANTHER" id="PTHR43470">
    <property type="entry name" value="PHOSPHATE TRANSPORT SYSTEM PERMEASE PROTEIN PSTA-RELATED"/>
    <property type="match status" value="1"/>
</dbReference>
<accession>A0A9X3X7M2</accession>
<dbReference type="Pfam" id="PF00528">
    <property type="entry name" value="BPD_transp_1"/>
    <property type="match status" value="2"/>
</dbReference>
<evidence type="ECO:0000256" key="5">
    <source>
        <dbReference type="RuleBase" id="RU363032"/>
    </source>
</evidence>
<dbReference type="GO" id="GO:0055085">
    <property type="term" value="P:transmembrane transport"/>
    <property type="evidence" value="ECO:0007669"/>
    <property type="project" value="InterPro"/>
</dbReference>
<gene>
    <name evidence="7" type="ORF">KEG57_26360</name>
</gene>
<dbReference type="GO" id="GO:0005886">
    <property type="term" value="C:plasma membrane"/>
    <property type="evidence" value="ECO:0007669"/>
    <property type="project" value="UniProtKB-SubCell"/>
</dbReference>
<name>A0A9X3X7M2_9BACT</name>
<evidence type="ECO:0000256" key="2">
    <source>
        <dbReference type="ARBA" id="ARBA00022692"/>
    </source>
</evidence>
<dbReference type="PROSITE" id="PS50928">
    <property type="entry name" value="ABC_TM1"/>
    <property type="match status" value="2"/>
</dbReference>
<feature type="transmembrane region" description="Helical" evidence="5">
    <location>
        <begin position="56"/>
        <end position="85"/>
    </location>
</feature>
<feature type="domain" description="ABC transmembrane type-1" evidence="6">
    <location>
        <begin position="61"/>
        <end position="253"/>
    </location>
</feature>
<dbReference type="SUPFAM" id="SSF161098">
    <property type="entry name" value="MetI-like"/>
    <property type="match status" value="2"/>
</dbReference>
<keyword evidence="3 5" id="KW-1133">Transmembrane helix</keyword>
<protein>
    <submittedName>
        <fullName evidence="7">ABC transporter permease subunit</fullName>
    </submittedName>
</protein>
<dbReference type="InterPro" id="IPR000515">
    <property type="entry name" value="MetI-like"/>
</dbReference>
<dbReference type="CDD" id="cd06261">
    <property type="entry name" value="TM_PBP2"/>
    <property type="match status" value="2"/>
</dbReference>
<evidence type="ECO:0000256" key="4">
    <source>
        <dbReference type="ARBA" id="ARBA00023136"/>
    </source>
</evidence>
<organism evidence="7 8">
    <name type="scientific">Polyangium jinanense</name>
    <dbReference type="NCBI Taxonomy" id="2829994"/>
    <lineage>
        <taxon>Bacteria</taxon>
        <taxon>Pseudomonadati</taxon>
        <taxon>Myxococcota</taxon>
        <taxon>Polyangia</taxon>
        <taxon>Polyangiales</taxon>
        <taxon>Polyangiaceae</taxon>
        <taxon>Polyangium</taxon>
    </lineage>
</organism>
<reference evidence="7 8" key="1">
    <citation type="submission" date="2021-04" db="EMBL/GenBank/DDBJ databases">
        <title>Genome analysis of Polyangium sp.</title>
        <authorList>
            <person name="Li Y."/>
            <person name="Wang J."/>
        </authorList>
    </citation>
    <scope>NUCLEOTIDE SEQUENCE [LARGE SCALE GENOMIC DNA]</scope>
    <source>
        <strain evidence="7 8">SDU14</strain>
    </source>
</reference>
<feature type="transmembrane region" description="Helical" evidence="5">
    <location>
        <begin position="177"/>
        <end position="198"/>
    </location>
</feature>
<dbReference type="Proteomes" id="UP001151081">
    <property type="component" value="Unassembled WGS sequence"/>
</dbReference>
<comment type="subcellular location">
    <subcellularLocation>
        <location evidence="1 5">Cell membrane</location>
        <topology evidence="1 5">Multi-pass membrane protein</topology>
    </subcellularLocation>
</comment>
<comment type="caution">
    <text evidence="7">The sequence shown here is derived from an EMBL/GenBank/DDBJ whole genome shotgun (WGS) entry which is preliminary data.</text>
</comment>
<dbReference type="RefSeq" id="WP_272458873.1">
    <property type="nucleotide sequence ID" value="NZ_JAGTJJ010000018.1"/>
</dbReference>
<keyword evidence="4 5" id="KW-0472">Membrane</keyword>
<evidence type="ECO:0000313" key="8">
    <source>
        <dbReference type="Proteomes" id="UP001151081"/>
    </source>
</evidence>
<comment type="similarity">
    <text evidence="5">Belongs to the binding-protein-dependent transport system permease family.</text>
</comment>
<feature type="transmembrane region" description="Helical" evidence="5">
    <location>
        <begin position="97"/>
        <end position="122"/>
    </location>
</feature>
<keyword evidence="5" id="KW-0813">Transport</keyword>
<keyword evidence="8" id="KW-1185">Reference proteome</keyword>
<evidence type="ECO:0000256" key="3">
    <source>
        <dbReference type="ARBA" id="ARBA00022989"/>
    </source>
</evidence>
<dbReference type="AlphaFoldDB" id="A0A9X3X7M2"/>
<proteinExistence type="inferred from homology"/>
<dbReference type="PANTHER" id="PTHR43470:SF3">
    <property type="entry name" value="PHOSPHATE TRANSPORT SYSTEM PERMEASE PROTEIN PSTA-RELATED"/>
    <property type="match status" value="1"/>
</dbReference>
<feature type="transmembrane region" description="Helical" evidence="5">
    <location>
        <begin position="281"/>
        <end position="302"/>
    </location>
</feature>
<feature type="transmembrane region" description="Helical" evidence="5">
    <location>
        <begin position="239"/>
        <end position="261"/>
    </location>
</feature>
<sequence length="401" mass="40850">MGTRVTRSLADAVVPKLLFLCALSSVLATLVIAGLLAAEALAFVRTLGTSAGGAGALASLLAGTVLATFVAVLVALPIGLVAAIYLSEFAGPRARRVLAPGLDVLASLPTVVLGYLAIALLGPAFAEHHVLLSGVALGVMMLPYFASRSERAISAVPHNLREGAYALGAGKIAVNRIVLKAALGGIGAALLLAVARALGEVMILMIVTGHASQGGWDAWVLAASSQPARVSLSATIEGALLLVALALVIAVPTAVGAASWLEEYAPRGRLMSRVERITRTLAAAPPIVYGLLGLVIFVHVLGQGESTLAGAVMLALLLLPRMTTAFREALREVPASLREACLALGADRLHTLREVVLPAATPGMFRGALGSLARAAIETAPLAWIGAASLSALPWTLLGAA</sequence>
<dbReference type="EMBL" id="JAGTJJ010000018">
    <property type="protein sequence ID" value="MDC3984060.1"/>
    <property type="molecule type" value="Genomic_DNA"/>
</dbReference>
<keyword evidence="2 5" id="KW-0812">Transmembrane</keyword>
<evidence type="ECO:0000256" key="1">
    <source>
        <dbReference type="ARBA" id="ARBA00004651"/>
    </source>
</evidence>
<feature type="transmembrane region" description="Helical" evidence="5">
    <location>
        <begin position="128"/>
        <end position="146"/>
    </location>
</feature>
<evidence type="ECO:0000259" key="6">
    <source>
        <dbReference type="PROSITE" id="PS50928"/>
    </source>
</evidence>
<evidence type="ECO:0000313" key="7">
    <source>
        <dbReference type="EMBL" id="MDC3984060.1"/>
    </source>
</evidence>
<dbReference type="Gene3D" id="1.10.3720.10">
    <property type="entry name" value="MetI-like"/>
    <property type="match status" value="2"/>
</dbReference>
<feature type="domain" description="ABC transmembrane type-1" evidence="6">
    <location>
        <begin position="244"/>
        <end position="401"/>
    </location>
</feature>
<dbReference type="InterPro" id="IPR035906">
    <property type="entry name" value="MetI-like_sf"/>
</dbReference>